<evidence type="ECO:0000256" key="1">
    <source>
        <dbReference type="SAM" id="MobiDB-lite"/>
    </source>
</evidence>
<sequence>MVVVGCGERVKSNSSQLTRHMRPSAKEPVRAPLCPQPPRPPRFHAAIDSRPWTGSKERAGGFMGAASGPGVAGWD</sequence>
<feature type="region of interest" description="Disordered" evidence="1">
    <location>
        <begin position="1"/>
        <end position="75"/>
    </location>
</feature>
<protein>
    <submittedName>
        <fullName evidence="2">Uncharacterized protein</fullName>
    </submittedName>
</protein>
<evidence type="ECO:0000313" key="2">
    <source>
        <dbReference type="EMBL" id="CAB1455785.1"/>
    </source>
</evidence>
<organism evidence="2 3">
    <name type="scientific">Pleuronectes platessa</name>
    <name type="common">European plaice</name>
    <dbReference type="NCBI Taxonomy" id="8262"/>
    <lineage>
        <taxon>Eukaryota</taxon>
        <taxon>Metazoa</taxon>
        <taxon>Chordata</taxon>
        <taxon>Craniata</taxon>
        <taxon>Vertebrata</taxon>
        <taxon>Euteleostomi</taxon>
        <taxon>Actinopterygii</taxon>
        <taxon>Neopterygii</taxon>
        <taxon>Teleostei</taxon>
        <taxon>Neoteleostei</taxon>
        <taxon>Acanthomorphata</taxon>
        <taxon>Carangaria</taxon>
        <taxon>Pleuronectiformes</taxon>
        <taxon>Pleuronectoidei</taxon>
        <taxon>Pleuronectidae</taxon>
        <taxon>Pleuronectes</taxon>
    </lineage>
</organism>
<proteinExistence type="predicted"/>
<keyword evidence="3" id="KW-1185">Reference proteome</keyword>
<name>A0A9N7VWZ8_PLEPL</name>
<dbReference type="Proteomes" id="UP001153269">
    <property type="component" value="Unassembled WGS sequence"/>
</dbReference>
<comment type="caution">
    <text evidence="2">The sequence shown here is derived from an EMBL/GenBank/DDBJ whole genome shotgun (WGS) entry which is preliminary data.</text>
</comment>
<dbReference type="AlphaFoldDB" id="A0A9N7VWZ8"/>
<gene>
    <name evidence="2" type="ORF">PLEPLA_LOCUS43566</name>
</gene>
<dbReference type="EMBL" id="CADEAL010004269">
    <property type="protein sequence ID" value="CAB1455785.1"/>
    <property type="molecule type" value="Genomic_DNA"/>
</dbReference>
<reference evidence="2" key="1">
    <citation type="submission" date="2020-03" db="EMBL/GenBank/DDBJ databases">
        <authorList>
            <person name="Weist P."/>
        </authorList>
    </citation>
    <scope>NUCLEOTIDE SEQUENCE</scope>
</reference>
<evidence type="ECO:0000313" key="3">
    <source>
        <dbReference type="Proteomes" id="UP001153269"/>
    </source>
</evidence>
<accession>A0A9N7VWZ8</accession>